<accession>A0A4R5Q807</accession>
<evidence type="ECO:0008006" key="3">
    <source>
        <dbReference type="Google" id="ProtNLM"/>
    </source>
</evidence>
<evidence type="ECO:0000313" key="1">
    <source>
        <dbReference type="EMBL" id="TDH58723.1"/>
    </source>
</evidence>
<name>A0A4R5Q807_9PROT</name>
<dbReference type="RefSeq" id="WP_133292446.1">
    <property type="nucleotide sequence ID" value="NZ_SMSJ01000099.1"/>
</dbReference>
<dbReference type="Proteomes" id="UP000295096">
    <property type="component" value="Unassembled WGS sequence"/>
</dbReference>
<dbReference type="OrthoDB" id="7593639at2"/>
<proteinExistence type="predicted"/>
<dbReference type="AlphaFoldDB" id="A0A4R5Q807"/>
<keyword evidence="2" id="KW-1185">Reference proteome</keyword>
<organism evidence="1 2">
    <name type="scientific">Dankookia rubra</name>
    <dbReference type="NCBI Taxonomy" id="1442381"/>
    <lineage>
        <taxon>Bacteria</taxon>
        <taxon>Pseudomonadati</taxon>
        <taxon>Pseudomonadota</taxon>
        <taxon>Alphaproteobacteria</taxon>
        <taxon>Acetobacterales</taxon>
        <taxon>Roseomonadaceae</taxon>
        <taxon>Dankookia</taxon>
    </lineage>
</organism>
<dbReference type="InterPro" id="IPR036526">
    <property type="entry name" value="C-N_Hydrolase_sf"/>
</dbReference>
<dbReference type="EMBL" id="SMSJ01000099">
    <property type="protein sequence ID" value="TDH58723.1"/>
    <property type="molecule type" value="Genomic_DNA"/>
</dbReference>
<dbReference type="SUPFAM" id="SSF56317">
    <property type="entry name" value="Carbon-nitrogen hydrolase"/>
    <property type="match status" value="1"/>
</dbReference>
<protein>
    <recommendedName>
        <fullName evidence="3">CN hydrolase domain-containing protein</fullName>
    </recommendedName>
</protein>
<reference evidence="1 2" key="1">
    <citation type="journal article" date="2016" name="J. Microbiol.">
        <title>Dankookia rubra gen. nov., sp. nov., an alphaproteobacterium isolated from sediment of a shallow stream.</title>
        <authorList>
            <person name="Kim W.H."/>
            <person name="Kim D.H."/>
            <person name="Kang K."/>
            <person name="Ahn T.Y."/>
        </authorList>
    </citation>
    <scope>NUCLEOTIDE SEQUENCE [LARGE SCALE GENOMIC DNA]</scope>
    <source>
        <strain evidence="1 2">JCM30602</strain>
    </source>
</reference>
<dbReference type="Gene3D" id="3.60.110.10">
    <property type="entry name" value="Carbon-nitrogen hydrolase"/>
    <property type="match status" value="1"/>
</dbReference>
<evidence type="ECO:0000313" key="2">
    <source>
        <dbReference type="Proteomes" id="UP000295096"/>
    </source>
</evidence>
<comment type="caution">
    <text evidence="1">The sequence shown here is derived from an EMBL/GenBank/DDBJ whole genome shotgun (WGS) entry which is preliminary data.</text>
</comment>
<sequence length="446" mass="48453">MNRDDWLARARAIAGRHAQAQPEVRAGHGLRPGIERLLLAELHALVCAAPLPLLDAFRHCPEEALAARVEPRIDALWEERFGWAPEEGDDPANWLMAAILQVRALDQALAQGLSDTGLGPRLDPRQWAVPEHRAYVVPRSPWRLDGSVPKRGEPYSRRGLRHHTVLPMEVGGLRVRPVHLPTSPLPGGRLALGAALFRQPALQLRAVENGPHGPGFLAEAFTAAEMEATIARQAAAAFADGCFAAVWPELTMPPEARQVLARHLAFEALRHGPDRPLRLVVAGSWHEPREKGGWSNLARVLGRTGEVLCSYAKFAAFHDETWGEEAIVRGNELPVLVTGDLVVGLAICKDFCDRAVASPFAELPVDLILVPSMGRASTLAGHLANSEDLRLRTGTIVFVVQQLPVTTADPAQAGEEILGHVLLSRRKAMPVPQASTWAVHVASRVA</sequence>
<gene>
    <name evidence="1" type="ORF">E2C06_31030</name>
</gene>